<protein>
    <submittedName>
        <fullName evidence="2">Unannotated protein</fullName>
    </submittedName>
</protein>
<accession>A0A6J6F5J8</accession>
<reference evidence="2" key="1">
    <citation type="submission" date="2020-05" db="EMBL/GenBank/DDBJ databases">
        <authorList>
            <person name="Chiriac C."/>
            <person name="Salcher M."/>
            <person name="Ghai R."/>
            <person name="Kavagutti S V."/>
        </authorList>
    </citation>
    <scope>NUCLEOTIDE SEQUENCE</scope>
</reference>
<organism evidence="2">
    <name type="scientific">freshwater metagenome</name>
    <dbReference type="NCBI Taxonomy" id="449393"/>
    <lineage>
        <taxon>unclassified sequences</taxon>
        <taxon>metagenomes</taxon>
        <taxon>ecological metagenomes</taxon>
    </lineage>
</organism>
<sequence>MTSTAESAIPAETIAGHAARAASRSSATYVCDKIPVIPAGPVTSSDADCTPATGITRGSGPSVFARTTSTRPASVSVACASASMALSRVSARIASARPPKAAVIAASKPGVTVMLSATSPRIPRRPVTESRPSFDSNADDRAETRAARASRSRSRVCRVSRSASTDDCNSRTRASAVVTAVSSSVLVPPGLSSISDSADSASVCRIAAASRALSLRNSSPCALATRERARSTRPSSDARSRSC</sequence>
<proteinExistence type="predicted"/>
<feature type="compositionally biased region" description="Basic and acidic residues" evidence="1">
    <location>
        <begin position="225"/>
        <end position="243"/>
    </location>
</feature>
<feature type="region of interest" description="Disordered" evidence="1">
    <location>
        <begin position="220"/>
        <end position="243"/>
    </location>
</feature>
<evidence type="ECO:0000256" key="1">
    <source>
        <dbReference type="SAM" id="MobiDB-lite"/>
    </source>
</evidence>
<feature type="region of interest" description="Disordered" evidence="1">
    <location>
        <begin position="119"/>
        <end position="153"/>
    </location>
</feature>
<dbReference type="EMBL" id="CAEZTZ010000041">
    <property type="protein sequence ID" value="CAB4582835.1"/>
    <property type="molecule type" value="Genomic_DNA"/>
</dbReference>
<dbReference type="AlphaFoldDB" id="A0A6J6F5J8"/>
<gene>
    <name evidence="2" type="ORF">UFOPK1767_00442</name>
</gene>
<name>A0A6J6F5J8_9ZZZZ</name>
<evidence type="ECO:0000313" key="2">
    <source>
        <dbReference type="EMBL" id="CAB4582835.1"/>
    </source>
</evidence>